<name>A0A1X2GN86_9FUNG</name>
<keyword evidence="7 9" id="KW-0687">Ribonucleoprotein</keyword>
<feature type="compositionally biased region" description="Basic and acidic residues" evidence="10">
    <location>
        <begin position="59"/>
        <end position="73"/>
    </location>
</feature>
<evidence type="ECO:0000256" key="2">
    <source>
        <dbReference type="ARBA" id="ARBA00009418"/>
    </source>
</evidence>
<reference evidence="11 12" key="1">
    <citation type="submission" date="2016-07" db="EMBL/GenBank/DDBJ databases">
        <title>Pervasive Adenine N6-methylation of Active Genes in Fungi.</title>
        <authorList>
            <consortium name="DOE Joint Genome Institute"/>
            <person name="Mondo S.J."/>
            <person name="Dannebaum R.O."/>
            <person name="Kuo R.C."/>
            <person name="Labutti K."/>
            <person name="Haridas S."/>
            <person name="Kuo A."/>
            <person name="Salamov A."/>
            <person name="Ahrendt S.R."/>
            <person name="Lipzen A."/>
            <person name="Sullivan W."/>
            <person name="Andreopoulos W.B."/>
            <person name="Clum A."/>
            <person name="Lindquist E."/>
            <person name="Daum C."/>
            <person name="Ramamoorthy G.K."/>
            <person name="Gryganskyi A."/>
            <person name="Culley D."/>
            <person name="Magnuson J.K."/>
            <person name="James T.Y."/>
            <person name="O'Malley M.A."/>
            <person name="Stajich J.E."/>
            <person name="Spatafora J.W."/>
            <person name="Visel A."/>
            <person name="Grigoriev I.V."/>
        </authorList>
    </citation>
    <scope>NUCLEOTIDE SEQUENCE [LARGE SCALE GENOMIC DNA]</scope>
    <source>
        <strain evidence="11 12">NRRL 3301</strain>
    </source>
</reference>
<dbReference type="PANTHER" id="PTHR21738">
    <property type="entry name" value="RIBOSOMAL RNA PROCESSING PROTEIN 36 HOMOLOG"/>
    <property type="match status" value="1"/>
</dbReference>
<comment type="caution">
    <text evidence="11">The sequence shown here is derived from an EMBL/GenBank/DDBJ whole genome shotgun (WGS) entry which is preliminary data.</text>
</comment>
<feature type="compositionally biased region" description="Acidic residues" evidence="10">
    <location>
        <begin position="8"/>
        <end position="29"/>
    </location>
</feature>
<keyword evidence="4 9" id="KW-0698">rRNA processing</keyword>
<evidence type="ECO:0000256" key="10">
    <source>
        <dbReference type="SAM" id="MobiDB-lite"/>
    </source>
</evidence>
<feature type="compositionally biased region" description="Basic and acidic residues" evidence="10">
    <location>
        <begin position="189"/>
        <end position="221"/>
    </location>
</feature>
<dbReference type="GO" id="GO:0000462">
    <property type="term" value="P:maturation of SSU-rRNA from tricistronic rRNA transcript (SSU-rRNA, 5.8S rRNA, LSU-rRNA)"/>
    <property type="evidence" value="ECO:0007669"/>
    <property type="project" value="TreeGrafter"/>
</dbReference>
<evidence type="ECO:0000256" key="3">
    <source>
        <dbReference type="ARBA" id="ARBA00022517"/>
    </source>
</evidence>
<evidence type="ECO:0000256" key="4">
    <source>
        <dbReference type="ARBA" id="ARBA00022552"/>
    </source>
</evidence>
<evidence type="ECO:0000313" key="12">
    <source>
        <dbReference type="Proteomes" id="UP000242146"/>
    </source>
</evidence>
<feature type="region of interest" description="Disordered" evidence="10">
    <location>
        <begin position="250"/>
        <end position="277"/>
    </location>
</feature>
<dbReference type="EMBL" id="MCGT01000008">
    <property type="protein sequence ID" value="ORX57598.1"/>
    <property type="molecule type" value="Genomic_DNA"/>
</dbReference>
<keyword evidence="6 9" id="KW-0539">Nucleus</keyword>
<dbReference type="InterPro" id="IPR009292">
    <property type="entry name" value="RRP36"/>
</dbReference>
<comment type="similarity">
    <text evidence="2 9">Belongs to the RRP36 family.</text>
</comment>
<dbReference type="AlphaFoldDB" id="A0A1X2GN86"/>
<comment type="subunit">
    <text evidence="9">Associates with 90S and pre-40S pre-ribosomal particles.</text>
</comment>
<feature type="compositionally biased region" description="Basic residues" evidence="10">
    <location>
        <begin position="256"/>
        <end position="277"/>
    </location>
</feature>
<gene>
    <name evidence="11" type="ORF">DM01DRAFT_1334192</name>
</gene>
<keyword evidence="3 9" id="KW-0690">Ribosome biogenesis</keyword>
<feature type="region of interest" description="Disordered" evidence="10">
    <location>
        <begin position="1"/>
        <end position="44"/>
    </location>
</feature>
<comment type="subcellular location">
    <subcellularLocation>
        <location evidence="1 9">Nucleus</location>
        <location evidence="1 9">Nucleolus</location>
    </subcellularLocation>
</comment>
<keyword evidence="5" id="KW-0175">Coiled coil</keyword>
<keyword evidence="12" id="KW-1185">Reference proteome</keyword>
<dbReference type="OrthoDB" id="448446at2759"/>
<dbReference type="PANTHER" id="PTHR21738:SF0">
    <property type="entry name" value="RIBOSOMAL RNA PROCESSING PROTEIN 36 HOMOLOG"/>
    <property type="match status" value="1"/>
</dbReference>
<evidence type="ECO:0000256" key="5">
    <source>
        <dbReference type="ARBA" id="ARBA00023054"/>
    </source>
</evidence>
<evidence type="ECO:0000256" key="6">
    <source>
        <dbReference type="ARBA" id="ARBA00023242"/>
    </source>
</evidence>
<comment type="function">
    <text evidence="8 9">Component of the 90S pre-ribosome involved in the maturation of rRNAs. Required for early cleavages of the pre-RNAs in the 40S ribosomal subunit maturation pathway.</text>
</comment>
<dbReference type="Proteomes" id="UP000242146">
    <property type="component" value="Unassembled WGS sequence"/>
</dbReference>
<protein>
    <recommendedName>
        <fullName evidence="9">rRNA biogenesis protein RRP36</fullName>
    </recommendedName>
</protein>
<dbReference type="GO" id="GO:0005730">
    <property type="term" value="C:nucleolus"/>
    <property type="evidence" value="ECO:0007669"/>
    <property type="project" value="UniProtKB-SubCell"/>
</dbReference>
<evidence type="ECO:0000256" key="1">
    <source>
        <dbReference type="ARBA" id="ARBA00004604"/>
    </source>
</evidence>
<dbReference type="STRING" id="101127.A0A1X2GN86"/>
<feature type="region of interest" description="Disordered" evidence="10">
    <location>
        <begin position="59"/>
        <end position="132"/>
    </location>
</feature>
<feature type="region of interest" description="Disordered" evidence="10">
    <location>
        <begin position="189"/>
        <end position="225"/>
    </location>
</feature>
<accession>A0A1X2GN86</accession>
<organism evidence="11 12">
    <name type="scientific">Hesseltinella vesiculosa</name>
    <dbReference type="NCBI Taxonomy" id="101127"/>
    <lineage>
        <taxon>Eukaryota</taxon>
        <taxon>Fungi</taxon>
        <taxon>Fungi incertae sedis</taxon>
        <taxon>Mucoromycota</taxon>
        <taxon>Mucoromycotina</taxon>
        <taxon>Mucoromycetes</taxon>
        <taxon>Mucorales</taxon>
        <taxon>Cunninghamellaceae</taxon>
        <taxon>Hesseltinella</taxon>
    </lineage>
</organism>
<evidence type="ECO:0000256" key="7">
    <source>
        <dbReference type="ARBA" id="ARBA00023274"/>
    </source>
</evidence>
<evidence type="ECO:0000256" key="8">
    <source>
        <dbReference type="ARBA" id="ARBA00025053"/>
    </source>
</evidence>
<evidence type="ECO:0000256" key="9">
    <source>
        <dbReference type="RuleBase" id="RU368027"/>
    </source>
</evidence>
<dbReference type="GO" id="GO:0030686">
    <property type="term" value="C:90S preribosome"/>
    <property type="evidence" value="ECO:0007669"/>
    <property type="project" value="TreeGrafter"/>
</dbReference>
<evidence type="ECO:0000313" key="11">
    <source>
        <dbReference type="EMBL" id="ORX57598.1"/>
    </source>
</evidence>
<dbReference type="Pfam" id="PF06102">
    <property type="entry name" value="RRP36"/>
    <property type="match status" value="1"/>
</dbReference>
<proteinExistence type="inferred from homology"/>
<sequence>MASRSRDEEDIDQGYDYDEESSDQQESDLEDHGQEATKKMQKLKRSLAHVSFEQLADLNHKMDQEAASHDTTKRPNKTQILKDLTAASKKLRGIRQPKTKDDMKRASKHSPMEMSSKKAVSRLRNVVESTSVKRRDPRFDKLSGKLNQDLFEKTYDFVNDYKKEEQEQLKKRLAKTKDLDQKAEIKAELTKMKSQEKAALDKKRKQDLARERKKAEADLVKQGKTPYFLKRSEKRKLELMDKYSQLGEKSVDRILEKRRKKNANKDHRHLPFKRRSN</sequence>